<dbReference type="PRINTS" id="PR00035">
    <property type="entry name" value="HTHGNTR"/>
</dbReference>
<dbReference type="InterPro" id="IPR036390">
    <property type="entry name" value="WH_DNA-bd_sf"/>
</dbReference>
<protein>
    <submittedName>
        <fullName evidence="5">DNA-binding GntR family transcriptional regulator</fullName>
    </submittedName>
</protein>
<dbReference type="PANTHER" id="PTHR43537">
    <property type="entry name" value="TRANSCRIPTIONAL REGULATOR, GNTR FAMILY"/>
    <property type="match status" value="1"/>
</dbReference>
<sequence>MKAREPIERPAPLRAAVYQRVVDLVATGEVEPGQAVTEAELSRSLGVSRTPVREALLRLEAEGVLESAPARGFSLRPLSPAEAAELYPILGALERLAVSTSPPGTLDLAALRALDTELLAATDPVRRWHLDTAFHDTIVAACPNASLRAMIHALRVRVTRYELAYMRDGDRESHSAPLHARILTAFGEGDREAAADLIGRNWDGSHTMVLNWLEGGK</sequence>
<dbReference type="InterPro" id="IPR036388">
    <property type="entry name" value="WH-like_DNA-bd_sf"/>
</dbReference>
<evidence type="ECO:0000313" key="6">
    <source>
        <dbReference type="Proteomes" id="UP000548476"/>
    </source>
</evidence>
<dbReference type="AlphaFoldDB" id="A0A841FIA7"/>
<dbReference type="SMART" id="SM00345">
    <property type="entry name" value="HTH_GNTR"/>
    <property type="match status" value="1"/>
</dbReference>
<dbReference type="RefSeq" id="WP_184786187.1">
    <property type="nucleotide sequence ID" value="NZ_BONT01000025.1"/>
</dbReference>
<evidence type="ECO:0000259" key="4">
    <source>
        <dbReference type="PROSITE" id="PS50949"/>
    </source>
</evidence>
<dbReference type="Gene3D" id="1.20.120.530">
    <property type="entry name" value="GntR ligand-binding domain-like"/>
    <property type="match status" value="1"/>
</dbReference>
<dbReference type="GO" id="GO:0003700">
    <property type="term" value="F:DNA-binding transcription factor activity"/>
    <property type="evidence" value="ECO:0007669"/>
    <property type="project" value="InterPro"/>
</dbReference>
<dbReference type="Proteomes" id="UP000548476">
    <property type="component" value="Unassembled WGS sequence"/>
</dbReference>
<evidence type="ECO:0000256" key="1">
    <source>
        <dbReference type="ARBA" id="ARBA00023015"/>
    </source>
</evidence>
<evidence type="ECO:0000256" key="3">
    <source>
        <dbReference type="ARBA" id="ARBA00023163"/>
    </source>
</evidence>
<dbReference type="InterPro" id="IPR000485">
    <property type="entry name" value="AsnC-type_HTH_dom"/>
</dbReference>
<dbReference type="Gene3D" id="1.10.10.10">
    <property type="entry name" value="Winged helix-like DNA-binding domain superfamily/Winged helix DNA-binding domain"/>
    <property type="match status" value="1"/>
</dbReference>
<evidence type="ECO:0000313" key="5">
    <source>
        <dbReference type="EMBL" id="MBB6033312.1"/>
    </source>
</evidence>
<dbReference type="GO" id="GO:0043565">
    <property type="term" value="F:sequence-specific DNA binding"/>
    <property type="evidence" value="ECO:0007669"/>
    <property type="project" value="InterPro"/>
</dbReference>
<organism evidence="5 6">
    <name type="scientific">Phytomonospora endophytica</name>
    <dbReference type="NCBI Taxonomy" id="714109"/>
    <lineage>
        <taxon>Bacteria</taxon>
        <taxon>Bacillati</taxon>
        <taxon>Actinomycetota</taxon>
        <taxon>Actinomycetes</taxon>
        <taxon>Micromonosporales</taxon>
        <taxon>Micromonosporaceae</taxon>
        <taxon>Phytomonospora</taxon>
    </lineage>
</organism>
<proteinExistence type="predicted"/>
<dbReference type="SUPFAM" id="SSF46785">
    <property type="entry name" value="Winged helix' DNA-binding domain"/>
    <property type="match status" value="1"/>
</dbReference>
<keyword evidence="1" id="KW-0805">Transcription regulation</keyword>
<dbReference type="PANTHER" id="PTHR43537:SF5">
    <property type="entry name" value="UXU OPERON TRANSCRIPTIONAL REGULATOR"/>
    <property type="match status" value="1"/>
</dbReference>
<dbReference type="SMART" id="SM00895">
    <property type="entry name" value="FCD"/>
    <property type="match status" value="1"/>
</dbReference>
<gene>
    <name evidence="5" type="ORF">HNR73_001159</name>
</gene>
<dbReference type="PRINTS" id="PR00033">
    <property type="entry name" value="HTHASNC"/>
</dbReference>
<evidence type="ECO:0000256" key="2">
    <source>
        <dbReference type="ARBA" id="ARBA00023125"/>
    </source>
</evidence>
<dbReference type="InterPro" id="IPR000524">
    <property type="entry name" value="Tscrpt_reg_HTH_GntR"/>
</dbReference>
<dbReference type="Pfam" id="PF07729">
    <property type="entry name" value="FCD"/>
    <property type="match status" value="1"/>
</dbReference>
<dbReference type="CDD" id="cd07377">
    <property type="entry name" value="WHTH_GntR"/>
    <property type="match status" value="1"/>
</dbReference>
<comment type="caution">
    <text evidence="5">The sequence shown here is derived from an EMBL/GenBank/DDBJ whole genome shotgun (WGS) entry which is preliminary data.</text>
</comment>
<dbReference type="SUPFAM" id="SSF48008">
    <property type="entry name" value="GntR ligand-binding domain-like"/>
    <property type="match status" value="1"/>
</dbReference>
<dbReference type="Pfam" id="PF00392">
    <property type="entry name" value="GntR"/>
    <property type="match status" value="1"/>
</dbReference>
<name>A0A841FIA7_9ACTN</name>
<accession>A0A841FIA7</accession>
<keyword evidence="2 5" id="KW-0238">DNA-binding</keyword>
<reference evidence="5 6" key="1">
    <citation type="submission" date="2020-08" db="EMBL/GenBank/DDBJ databases">
        <title>Genomic Encyclopedia of Type Strains, Phase IV (KMG-IV): sequencing the most valuable type-strain genomes for metagenomic binning, comparative biology and taxonomic classification.</title>
        <authorList>
            <person name="Goeker M."/>
        </authorList>
    </citation>
    <scope>NUCLEOTIDE SEQUENCE [LARGE SCALE GENOMIC DNA]</scope>
    <source>
        <strain evidence="5 6">YIM 65646</strain>
    </source>
</reference>
<dbReference type="InterPro" id="IPR011711">
    <property type="entry name" value="GntR_C"/>
</dbReference>
<keyword evidence="6" id="KW-1185">Reference proteome</keyword>
<dbReference type="InterPro" id="IPR008920">
    <property type="entry name" value="TF_FadR/GntR_C"/>
</dbReference>
<dbReference type="EMBL" id="JACHGT010000002">
    <property type="protein sequence ID" value="MBB6033312.1"/>
    <property type="molecule type" value="Genomic_DNA"/>
</dbReference>
<feature type="domain" description="HTH gntR-type" evidence="4">
    <location>
        <begin position="11"/>
        <end position="78"/>
    </location>
</feature>
<dbReference type="PROSITE" id="PS50949">
    <property type="entry name" value="HTH_GNTR"/>
    <property type="match status" value="1"/>
</dbReference>
<keyword evidence="3" id="KW-0804">Transcription</keyword>